<dbReference type="EMBL" id="CAJOBH010170830">
    <property type="protein sequence ID" value="CAF4910455.1"/>
    <property type="molecule type" value="Genomic_DNA"/>
</dbReference>
<reference evidence="1" key="1">
    <citation type="submission" date="2021-02" db="EMBL/GenBank/DDBJ databases">
        <authorList>
            <person name="Nowell W R."/>
        </authorList>
    </citation>
    <scope>NUCLEOTIDE SEQUENCE</scope>
</reference>
<name>A0A8S3CDR2_9BILA</name>
<evidence type="ECO:0000313" key="2">
    <source>
        <dbReference type="Proteomes" id="UP000681967"/>
    </source>
</evidence>
<comment type="caution">
    <text evidence="1">The sequence shown here is derived from an EMBL/GenBank/DDBJ whole genome shotgun (WGS) entry which is preliminary data.</text>
</comment>
<feature type="non-terminal residue" evidence="1">
    <location>
        <position position="49"/>
    </location>
</feature>
<gene>
    <name evidence="1" type="ORF">BYL167_LOCUS52570</name>
</gene>
<dbReference type="AlphaFoldDB" id="A0A8S3CDR2"/>
<protein>
    <submittedName>
        <fullName evidence="1">Uncharacterized protein</fullName>
    </submittedName>
</protein>
<organism evidence="1 2">
    <name type="scientific">Rotaria magnacalcarata</name>
    <dbReference type="NCBI Taxonomy" id="392030"/>
    <lineage>
        <taxon>Eukaryota</taxon>
        <taxon>Metazoa</taxon>
        <taxon>Spiralia</taxon>
        <taxon>Gnathifera</taxon>
        <taxon>Rotifera</taxon>
        <taxon>Eurotatoria</taxon>
        <taxon>Bdelloidea</taxon>
        <taxon>Philodinida</taxon>
        <taxon>Philodinidae</taxon>
        <taxon>Rotaria</taxon>
    </lineage>
</organism>
<dbReference type="Proteomes" id="UP000681967">
    <property type="component" value="Unassembled WGS sequence"/>
</dbReference>
<proteinExistence type="predicted"/>
<evidence type="ECO:0000313" key="1">
    <source>
        <dbReference type="EMBL" id="CAF4910455.1"/>
    </source>
</evidence>
<sequence length="49" mass="5424">MIISYPGDLLHSLKGLSSQAPSSDPMQQYLHHAPSLHYVQMNNMDSLLG</sequence>
<accession>A0A8S3CDR2</accession>